<dbReference type="InterPro" id="IPR011006">
    <property type="entry name" value="CheY-like_superfamily"/>
</dbReference>
<accession>A0A9D1F3S5</accession>
<dbReference type="Proteomes" id="UP000823927">
    <property type="component" value="Unassembled WGS sequence"/>
</dbReference>
<evidence type="ECO:0000256" key="4">
    <source>
        <dbReference type="ARBA" id="ARBA00023015"/>
    </source>
</evidence>
<keyword evidence="5 9" id="KW-0238">DNA-binding</keyword>
<evidence type="ECO:0000256" key="5">
    <source>
        <dbReference type="ARBA" id="ARBA00023125"/>
    </source>
</evidence>
<evidence type="ECO:0000259" key="10">
    <source>
        <dbReference type="PROSITE" id="PS50110"/>
    </source>
</evidence>
<reference evidence="12" key="2">
    <citation type="journal article" date="2021" name="PeerJ">
        <title>Extensive microbial diversity within the chicken gut microbiome revealed by metagenomics and culture.</title>
        <authorList>
            <person name="Gilroy R."/>
            <person name="Ravi A."/>
            <person name="Getino M."/>
            <person name="Pursley I."/>
            <person name="Horton D.L."/>
            <person name="Alikhan N.F."/>
            <person name="Baker D."/>
            <person name="Gharbi K."/>
            <person name="Hall N."/>
            <person name="Watson M."/>
            <person name="Adriaenssens E.M."/>
            <person name="Foster-Nyarko E."/>
            <person name="Jarju S."/>
            <person name="Secka A."/>
            <person name="Antonio M."/>
            <person name="Oren A."/>
            <person name="Chaudhuri R.R."/>
            <person name="La Ragione R."/>
            <person name="Hildebrand F."/>
            <person name="Pallen M.J."/>
        </authorList>
    </citation>
    <scope>NUCLEOTIDE SEQUENCE</scope>
    <source>
        <strain evidence="12">CHK178-757</strain>
    </source>
</reference>
<dbReference type="PROSITE" id="PS51755">
    <property type="entry name" value="OMPR_PHOB"/>
    <property type="match status" value="1"/>
</dbReference>
<dbReference type="EMBL" id="DVIT01000022">
    <property type="protein sequence ID" value="HIS47090.1"/>
    <property type="molecule type" value="Genomic_DNA"/>
</dbReference>
<comment type="function">
    <text evidence="7">May play the central regulatory role in sporulation. It may be an element of the effector pathway responsible for the activation of sporulation genes in response to nutritional stress. Spo0A may act in concert with spo0H (a sigma factor) to control the expression of some genes that are critical to the sporulation process.</text>
</comment>
<dbReference type="InterPro" id="IPR036388">
    <property type="entry name" value="WH-like_DNA-bd_sf"/>
</dbReference>
<evidence type="ECO:0000256" key="7">
    <source>
        <dbReference type="ARBA" id="ARBA00024867"/>
    </source>
</evidence>
<dbReference type="GO" id="GO:0000976">
    <property type="term" value="F:transcription cis-regulatory region binding"/>
    <property type="evidence" value="ECO:0007669"/>
    <property type="project" value="TreeGrafter"/>
</dbReference>
<dbReference type="AlphaFoldDB" id="A0A9D1F3S5"/>
<sequence length="216" mass="25054">MIKILIVEDELPISKLIEMNLNDAGYMCTCAYDGLTAADLIEKNAYDLILLDIMLPGLNGYELFEYIKPMNIPVIFITAKAALNDRVRGLHLGAEDYIVKPFEILELLARVEVVLRRYNKTQRILTYGDLTIDTSGMIVKKDGREINLTPKEFDLATLFVRNRNITLSRERLFELVWGSEYDCDTRTLDLHILRIRKKLGWDKCLRTIHRIGYRLE</sequence>
<feature type="DNA-binding region" description="OmpR/PhoB-type" evidence="9">
    <location>
        <begin position="122"/>
        <end position="216"/>
    </location>
</feature>
<evidence type="ECO:0000256" key="1">
    <source>
        <dbReference type="ARBA" id="ARBA00018672"/>
    </source>
</evidence>
<dbReference type="PANTHER" id="PTHR48111:SF22">
    <property type="entry name" value="REGULATOR OF RPOS"/>
    <property type="match status" value="1"/>
</dbReference>
<dbReference type="PANTHER" id="PTHR48111">
    <property type="entry name" value="REGULATOR OF RPOS"/>
    <property type="match status" value="1"/>
</dbReference>
<proteinExistence type="predicted"/>
<dbReference type="SMART" id="SM00448">
    <property type="entry name" value="REC"/>
    <property type="match status" value="1"/>
</dbReference>
<dbReference type="InterPro" id="IPR001867">
    <property type="entry name" value="OmpR/PhoB-type_DNA-bd"/>
</dbReference>
<feature type="domain" description="Response regulatory" evidence="10">
    <location>
        <begin position="3"/>
        <end position="115"/>
    </location>
</feature>
<keyword evidence="2 8" id="KW-0597">Phosphoprotein</keyword>
<dbReference type="Gene3D" id="6.10.250.690">
    <property type="match status" value="1"/>
</dbReference>
<evidence type="ECO:0000256" key="6">
    <source>
        <dbReference type="ARBA" id="ARBA00023163"/>
    </source>
</evidence>
<keyword evidence="6" id="KW-0804">Transcription</keyword>
<dbReference type="GO" id="GO:0005829">
    <property type="term" value="C:cytosol"/>
    <property type="evidence" value="ECO:0007669"/>
    <property type="project" value="TreeGrafter"/>
</dbReference>
<evidence type="ECO:0000256" key="9">
    <source>
        <dbReference type="PROSITE-ProRule" id="PRU01091"/>
    </source>
</evidence>
<dbReference type="Pfam" id="PF00072">
    <property type="entry name" value="Response_reg"/>
    <property type="match status" value="1"/>
</dbReference>
<evidence type="ECO:0000259" key="11">
    <source>
        <dbReference type="PROSITE" id="PS51755"/>
    </source>
</evidence>
<dbReference type="InterPro" id="IPR001789">
    <property type="entry name" value="Sig_transdc_resp-reg_receiver"/>
</dbReference>
<evidence type="ECO:0000313" key="12">
    <source>
        <dbReference type="EMBL" id="HIS47090.1"/>
    </source>
</evidence>
<evidence type="ECO:0000256" key="2">
    <source>
        <dbReference type="ARBA" id="ARBA00022553"/>
    </source>
</evidence>
<evidence type="ECO:0000313" key="13">
    <source>
        <dbReference type="Proteomes" id="UP000823927"/>
    </source>
</evidence>
<dbReference type="PROSITE" id="PS50110">
    <property type="entry name" value="RESPONSE_REGULATORY"/>
    <property type="match status" value="1"/>
</dbReference>
<dbReference type="GO" id="GO:0000156">
    <property type="term" value="F:phosphorelay response regulator activity"/>
    <property type="evidence" value="ECO:0007669"/>
    <property type="project" value="TreeGrafter"/>
</dbReference>
<gene>
    <name evidence="12" type="ORF">IAB46_05930</name>
</gene>
<dbReference type="GO" id="GO:0032993">
    <property type="term" value="C:protein-DNA complex"/>
    <property type="evidence" value="ECO:0007669"/>
    <property type="project" value="TreeGrafter"/>
</dbReference>
<name>A0A9D1F3S5_9FIRM</name>
<feature type="modified residue" description="4-aspartylphosphate" evidence="8">
    <location>
        <position position="52"/>
    </location>
</feature>
<reference evidence="12" key="1">
    <citation type="submission" date="2020-10" db="EMBL/GenBank/DDBJ databases">
        <authorList>
            <person name="Gilroy R."/>
        </authorList>
    </citation>
    <scope>NUCLEOTIDE SEQUENCE</scope>
    <source>
        <strain evidence="12">CHK178-757</strain>
    </source>
</reference>
<organism evidence="12 13">
    <name type="scientific">Candidatus Scybalocola faecigallinarum</name>
    <dbReference type="NCBI Taxonomy" id="2840941"/>
    <lineage>
        <taxon>Bacteria</taxon>
        <taxon>Bacillati</taxon>
        <taxon>Bacillota</taxon>
        <taxon>Clostridia</taxon>
        <taxon>Lachnospirales</taxon>
        <taxon>Lachnospiraceae</taxon>
        <taxon>Lachnospiraceae incertae sedis</taxon>
        <taxon>Candidatus Scybalocola (ex Gilroy et al. 2021)</taxon>
    </lineage>
</organism>
<dbReference type="InterPro" id="IPR039420">
    <property type="entry name" value="WalR-like"/>
</dbReference>
<dbReference type="SMART" id="SM00862">
    <property type="entry name" value="Trans_reg_C"/>
    <property type="match status" value="1"/>
</dbReference>
<comment type="caution">
    <text evidence="12">The sequence shown here is derived from an EMBL/GenBank/DDBJ whole genome shotgun (WGS) entry which is preliminary data.</text>
</comment>
<keyword evidence="4" id="KW-0805">Transcription regulation</keyword>
<dbReference type="Gene3D" id="1.10.10.10">
    <property type="entry name" value="Winged helix-like DNA-binding domain superfamily/Winged helix DNA-binding domain"/>
    <property type="match status" value="1"/>
</dbReference>
<dbReference type="Pfam" id="PF00486">
    <property type="entry name" value="Trans_reg_C"/>
    <property type="match status" value="1"/>
</dbReference>
<feature type="domain" description="OmpR/PhoB-type" evidence="11">
    <location>
        <begin position="122"/>
        <end position="216"/>
    </location>
</feature>
<dbReference type="Gene3D" id="3.40.50.2300">
    <property type="match status" value="1"/>
</dbReference>
<keyword evidence="3" id="KW-0902">Two-component regulatory system</keyword>
<dbReference type="SUPFAM" id="SSF52172">
    <property type="entry name" value="CheY-like"/>
    <property type="match status" value="1"/>
</dbReference>
<dbReference type="CDD" id="cd00383">
    <property type="entry name" value="trans_reg_C"/>
    <property type="match status" value="1"/>
</dbReference>
<evidence type="ECO:0000256" key="3">
    <source>
        <dbReference type="ARBA" id="ARBA00023012"/>
    </source>
</evidence>
<dbReference type="GO" id="GO:0006355">
    <property type="term" value="P:regulation of DNA-templated transcription"/>
    <property type="evidence" value="ECO:0007669"/>
    <property type="project" value="InterPro"/>
</dbReference>
<protein>
    <recommendedName>
        <fullName evidence="1">Stage 0 sporulation protein A homolog</fullName>
    </recommendedName>
</protein>
<evidence type="ECO:0000256" key="8">
    <source>
        <dbReference type="PROSITE-ProRule" id="PRU00169"/>
    </source>
</evidence>